<reference evidence="1" key="1">
    <citation type="journal article" date="2012" name="PLoS ONE">
        <title>Gene sets for utilization of primary and secondary nutrition supplies in the distal gut of endangered iberian lynx.</title>
        <authorList>
            <person name="Alcaide M."/>
            <person name="Messina E."/>
            <person name="Richter M."/>
            <person name="Bargiela R."/>
            <person name="Peplies J."/>
            <person name="Huws S.A."/>
            <person name="Newbold C.J."/>
            <person name="Golyshin P.N."/>
            <person name="Simon M.A."/>
            <person name="Lopez G."/>
            <person name="Yakimov M.M."/>
            <person name="Ferrer M."/>
        </authorList>
    </citation>
    <scope>NUCLEOTIDE SEQUENCE</scope>
</reference>
<gene>
    <name evidence="1" type="ORF">EVA_06534</name>
</gene>
<accession>J9GEM5</accession>
<protein>
    <submittedName>
        <fullName evidence="1">Uncharacterized protein</fullName>
    </submittedName>
</protein>
<comment type="caution">
    <text evidence="1">The sequence shown here is derived from an EMBL/GenBank/DDBJ whole genome shotgun (WGS) entry which is preliminary data.</text>
</comment>
<sequence length="41" mass="4904">MTTFSIRKFSRRSVCGTSGRRPGRRKWNFFSRCPKVLRQVI</sequence>
<name>J9GEM5_9ZZZZ</name>
<organism evidence="1">
    <name type="scientific">gut metagenome</name>
    <dbReference type="NCBI Taxonomy" id="749906"/>
    <lineage>
        <taxon>unclassified sequences</taxon>
        <taxon>metagenomes</taxon>
        <taxon>organismal metagenomes</taxon>
    </lineage>
</organism>
<dbReference type="EMBL" id="AMCI01001496">
    <property type="protein sequence ID" value="EJX05354.1"/>
    <property type="molecule type" value="Genomic_DNA"/>
</dbReference>
<proteinExistence type="predicted"/>
<evidence type="ECO:0000313" key="1">
    <source>
        <dbReference type="EMBL" id="EJX05354.1"/>
    </source>
</evidence>
<dbReference type="AlphaFoldDB" id="J9GEM5"/>